<feature type="domain" description="N-acetyltransferase" evidence="1">
    <location>
        <begin position="1"/>
        <end position="140"/>
    </location>
</feature>
<dbReference type="Proteomes" id="UP000177174">
    <property type="component" value="Unassembled WGS sequence"/>
</dbReference>
<dbReference type="SUPFAM" id="SSF55729">
    <property type="entry name" value="Acyl-CoA N-acyltransferases (Nat)"/>
    <property type="match status" value="1"/>
</dbReference>
<dbReference type="Pfam" id="PF00583">
    <property type="entry name" value="Acetyltransf_1"/>
    <property type="match status" value="1"/>
</dbReference>
<protein>
    <recommendedName>
        <fullName evidence="1">N-acetyltransferase domain-containing protein</fullName>
    </recommendedName>
</protein>
<dbReference type="CDD" id="cd04301">
    <property type="entry name" value="NAT_SF"/>
    <property type="match status" value="1"/>
</dbReference>
<name>A0A1G1ZH64_9BACT</name>
<sequence>MDNGQLVKSISEISKKEVPLLYYYPKEVERAISDGRLITVCENGKNIGFGFWHSYGNWIELSTMYIAPEFRGKGYLHKLIDAIRLKLQDKIPNLFLFTQAPQVVRVIENFGFGPASLSSLPFSVLAKLILHRLNLRRWLSYAKHMKNIPRVFKTRLYVRRAS</sequence>
<comment type="caution">
    <text evidence="2">The sequence shown here is derived from an EMBL/GenBank/DDBJ whole genome shotgun (WGS) entry which is preliminary data.</text>
</comment>
<evidence type="ECO:0000313" key="2">
    <source>
        <dbReference type="EMBL" id="OGY63290.1"/>
    </source>
</evidence>
<accession>A0A1G1ZH64</accession>
<proteinExistence type="predicted"/>
<dbReference type="EMBL" id="MHJH01000041">
    <property type="protein sequence ID" value="OGY63290.1"/>
    <property type="molecule type" value="Genomic_DNA"/>
</dbReference>
<evidence type="ECO:0000313" key="3">
    <source>
        <dbReference type="Proteomes" id="UP000177174"/>
    </source>
</evidence>
<evidence type="ECO:0000259" key="1">
    <source>
        <dbReference type="PROSITE" id="PS51186"/>
    </source>
</evidence>
<dbReference type="GO" id="GO:0016747">
    <property type="term" value="F:acyltransferase activity, transferring groups other than amino-acyl groups"/>
    <property type="evidence" value="ECO:0007669"/>
    <property type="project" value="InterPro"/>
</dbReference>
<dbReference type="STRING" id="1798405.A3E64_01445"/>
<dbReference type="AlphaFoldDB" id="A0A1G1ZH64"/>
<dbReference type="PROSITE" id="PS51186">
    <property type="entry name" value="GNAT"/>
    <property type="match status" value="1"/>
</dbReference>
<dbReference type="InterPro" id="IPR000182">
    <property type="entry name" value="GNAT_dom"/>
</dbReference>
<organism evidence="2 3">
    <name type="scientific">Candidatus Harrisonbacteria bacterium RIFCSPHIGHO2_12_FULL_48_16</name>
    <dbReference type="NCBI Taxonomy" id="1798405"/>
    <lineage>
        <taxon>Bacteria</taxon>
        <taxon>Candidatus Harrisoniibacteriota</taxon>
    </lineage>
</organism>
<gene>
    <name evidence="2" type="ORF">A3E64_01445</name>
</gene>
<dbReference type="InterPro" id="IPR016181">
    <property type="entry name" value="Acyl_CoA_acyltransferase"/>
</dbReference>
<reference evidence="2 3" key="1">
    <citation type="journal article" date="2016" name="Nat. Commun.">
        <title>Thousands of microbial genomes shed light on interconnected biogeochemical processes in an aquifer system.</title>
        <authorList>
            <person name="Anantharaman K."/>
            <person name="Brown C.T."/>
            <person name="Hug L.A."/>
            <person name="Sharon I."/>
            <person name="Castelle C.J."/>
            <person name="Probst A.J."/>
            <person name="Thomas B.C."/>
            <person name="Singh A."/>
            <person name="Wilkins M.J."/>
            <person name="Karaoz U."/>
            <person name="Brodie E.L."/>
            <person name="Williams K.H."/>
            <person name="Hubbard S.S."/>
            <person name="Banfield J.F."/>
        </authorList>
    </citation>
    <scope>NUCLEOTIDE SEQUENCE [LARGE SCALE GENOMIC DNA]</scope>
</reference>
<dbReference type="Gene3D" id="3.40.630.30">
    <property type="match status" value="1"/>
</dbReference>